<protein>
    <submittedName>
        <fullName evidence="3">Geranylgeranyl reductase family protein</fullName>
    </submittedName>
</protein>
<evidence type="ECO:0000313" key="4">
    <source>
        <dbReference type="Proteomes" id="UP000604001"/>
    </source>
</evidence>
<dbReference type="PRINTS" id="PR00420">
    <property type="entry name" value="RNGMNOXGNASE"/>
</dbReference>
<dbReference type="Pfam" id="PF01494">
    <property type="entry name" value="FAD_binding_3"/>
    <property type="match status" value="1"/>
</dbReference>
<dbReference type="PANTHER" id="PTHR42685:SF22">
    <property type="entry name" value="CONDITIONED MEDIUM FACTOR RECEPTOR 1"/>
    <property type="match status" value="1"/>
</dbReference>
<organism evidence="3 4">
    <name type="scientific">Nocardioides deserti</name>
    <dbReference type="NCBI Taxonomy" id="1588644"/>
    <lineage>
        <taxon>Bacteria</taxon>
        <taxon>Bacillati</taxon>
        <taxon>Actinomycetota</taxon>
        <taxon>Actinomycetes</taxon>
        <taxon>Propionibacteriales</taxon>
        <taxon>Nocardioidaceae</taxon>
        <taxon>Nocardioides</taxon>
    </lineage>
</organism>
<dbReference type="RefSeq" id="WP_186344420.1">
    <property type="nucleotide sequence ID" value="NZ_BMMR01000001.1"/>
</dbReference>
<dbReference type="InterPro" id="IPR002938">
    <property type="entry name" value="FAD-bd"/>
</dbReference>
<evidence type="ECO:0000259" key="2">
    <source>
        <dbReference type="Pfam" id="PF01494"/>
    </source>
</evidence>
<dbReference type="EMBL" id="JACMYC010000001">
    <property type="protein sequence ID" value="MBC2959176.1"/>
    <property type="molecule type" value="Genomic_DNA"/>
</dbReference>
<proteinExistence type="predicted"/>
<accession>A0ABR6U422</accession>
<sequence length="399" mass="42221">MSPREERWDLVVVGAGPAGAATAIGALHADPRLRVLLLDRADFPRDKACGDGIAPHVLDLLTEAGVTGLLDDRMPVDRLRLVRGGAEAERTMTRPAYVVPRAVLDARLVDAAVAAGAELRRHRVRTLHEEPGCVVLDGELPAAVVVGADGAHSVVRRALDRPRGPVALAIRGYAPVTAAHAGRQVIELGTEHQPSYAWSFDCGDGTANVGYGEVLHDDRPAPTRAELFERLERLLPDVTVGGTGWKGHHLPLSTARWRPRNGRVLLVGDAAGLVNPLTGEGIFYAVATGLAAGRAAAEALRRGSPERAGSLHRRATRAILLPHLRHTALAATLTRSSRVLGAGIAAAAADQRVFDDLVELGLARGRLTSSLALGLGRALLRPPPATHRDPRPPALKEPA</sequence>
<dbReference type="NCBIfam" id="TIGR02032">
    <property type="entry name" value="GG-red-SF"/>
    <property type="match status" value="1"/>
</dbReference>
<feature type="domain" description="FAD-binding" evidence="2">
    <location>
        <begin position="9"/>
        <end position="312"/>
    </location>
</feature>
<name>A0ABR6U422_9ACTN</name>
<comment type="caution">
    <text evidence="3">The sequence shown here is derived from an EMBL/GenBank/DDBJ whole genome shotgun (WGS) entry which is preliminary data.</text>
</comment>
<gene>
    <name evidence="3" type="ORF">H7344_02550</name>
</gene>
<evidence type="ECO:0000256" key="1">
    <source>
        <dbReference type="SAM" id="MobiDB-lite"/>
    </source>
</evidence>
<keyword evidence="4" id="KW-1185">Reference proteome</keyword>
<dbReference type="SUPFAM" id="SSF51905">
    <property type="entry name" value="FAD/NAD(P)-binding domain"/>
    <property type="match status" value="1"/>
</dbReference>
<dbReference type="InterPro" id="IPR036188">
    <property type="entry name" value="FAD/NAD-bd_sf"/>
</dbReference>
<reference evidence="3 4" key="1">
    <citation type="submission" date="2020-08" db="EMBL/GenBank/DDBJ databases">
        <title>novel species in genus Nocardioides.</title>
        <authorList>
            <person name="Zhang G."/>
        </authorList>
    </citation>
    <scope>NUCLEOTIDE SEQUENCE [LARGE SCALE GENOMIC DNA]</scope>
    <source>
        <strain evidence="3 4">SC8A-24</strain>
    </source>
</reference>
<evidence type="ECO:0000313" key="3">
    <source>
        <dbReference type="EMBL" id="MBC2959176.1"/>
    </source>
</evidence>
<dbReference type="Proteomes" id="UP000604001">
    <property type="component" value="Unassembled WGS sequence"/>
</dbReference>
<dbReference type="InterPro" id="IPR050407">
    <property type="entry name" value="Geranylgeranyl_reductase"/>
</dbReference>
<dbReference type="InterPro" id="IPR011777">
    <property type="entry name" value="Geranylgeranyl_Rdtase_fam"/>
</dbReference>
<feature type="region of interest" description="Disordered" evidence="1">
    <location>
        <begin position="380"/>
        <end position="399"/>
    </location>
</feature>
<dbReference type="PANTHER" id="PTHR42685">
    <property type="entry name" value="GERANYLGERANYL DIPHOSPHATE REDUCTASE"/>
    <property type="match status" value="1"/>
</dbReference>
<dbReference type="Gene3D" id="3.50.50.60">
    <property type="entry name" value="FAD/NAD(P)-binding domain"/>
    <property type="match status" value="1"/>
</dbReference>